<evidence type="ECO:0000313" key="3">
    <source>
        <dbReference type="Proteomes" id="UP000430345"/>
    </source>
</evidence>
<dbReference type="EMBL" id="WHJC01000344">
    <property type="protein sequence ID" value="MPQ44872.1"/>
    <property type="molecule type" value="Genomic_DNA"/>
</dbReference>
<proteinExistence type="predicted"/>
<comment type="caution">
    <text evidence="2">The sequence shown here is derived from an EMBL/GenBank/DDBJ whole genome shotgun (WGS) entry which is preliminary data.</text>
</comment>
<keyword evidence="1" id="KW-1133">Transmembrane helix</keyword>
<dbReference type="AlphaFoldDB" id="A0A6I1MRQ3"/>
<keyword evidence="3" id="KW-1185">Reference proteome</keyword>
<sequence length="117" mass="13562">MKKVSTIIANKKKYDSYFDNTLKNSVIHRLKTLSLGIVTLGLAYPWILCMEQEAKCEHTVICGKRLKFIGDPKELIGHWILWWFLIIITFGVFSLVVGIRFQQWVTANTVFEDTVIK</sequence>
<organism evidence="2 3">
    <name type="scientific">Clostridium tarantellae</name>
    <dbReference type="NCBI Taxonomy" id="39493"/>
    <lineage>
        <taxon>Bacteria</taxon>
        <taxon>Bacillati</taxon>
        <taxon>Bacillota</taxon>
        <taxon>Clostridia</taxon>
        <taxon>Eubacteriales</taxon>
        <taxon>Clostridiaceae</taxon>
        <taxon>Clostridium</taxon>
    </lineage>
</organism>
<protein>
    <recommendedName>
        <fullName evidence="4">DUF898 family protein</fullName>
    </recommendedName>
</protein>
<feature type="transmembrane region" description="Helical" evidence="1">
    <location>
        <begin position="30"/>
        <end position="47"/>
    </location>
</feature>
<keyword evidence="1" id="KW-0812">Transmembrane</keyword>
<evidence type="ECO:0000313" key="2">
    <source>
        <dbReference type="EMBL" id="MPQ44872.1"/>
    </source>
</evidence>
<accession>A0A6I1MRQ3</accession>
<name>A0A6I1MRQ3_9CLOT</name>
<dbReference type="Proteomes" id="UP000430345">
    <property type="component" value="Unassembled WGS sequence"/>
</dbReference>
<evidence type="ECO:0000256" key="1">
    <source>
        <dbReference type="SAM" id="Phobius"/>
    </source>
</evidence>
<gene>
    <name evidence="2" type="ORF">GBZ86_14115</name>
</gene>
<evidence type="ECO:0008006" key="4">
    <source>
        <dbReference type="Google" id="ProtNLM"/>
    </source>
</evidence>
<feature type="transmembrane region" description="Helical" evidence="1">
    <location>
        <begin position="80"/>
        <end position="99"/>
    </location>
</feature>
<dbReference type="RefSeq" id="WP_152891715.1">
    <property type="nucleotide sequence ID" value="NZ_WHJC01000344.1"/>
</dbReference>
<keyword evidence="1" id="KW-0472">Membrane</keyword>
<dbReference type="OrthoDB" id="637345at2"/>
<reference evidence="2 3" key="1">
    <citation type="submission" date="2019-10" db="EMBL/GenBank/DDBJ databases">
        <title>The Genome Sequence of Clostridium tarantellae Isolated from Fish Brain.</title>
        <authorList>
            <person name="Bano L."/>
            <person name="Kiel M."/>
            <person name="Sales G."/>
            <person name="Doxey A.C."/>
            <person name="Mansfield M.J."/>
            <person name="Schiavone M."/>
            <person name="Rossetto O."/>
            <person name="Pirazzini M."/>
            <person name="Dobrindt U."/>
            <person name="Montecucco C."/>
        </authorList>
    </citation>
    <scope>NUCLEOTIDE SEQUENCE [LARGE SCALE GENOMIC DNA]</scope>
    <source>
        <strain evidence="2 3">DSM 3997</strain>
    </source>
</reference>